<proteinExistence type="predicted"/>
<keyword evidence="2" id="KW-1185">Reference proteome</keyword>
<accession>A0ABV5YE81</accession>
<evidence type="ECO:0000313" key="2">
    <source>
        <dbReference type="Proteomes" id="UP001589627"/>
    </source>
</evidence>
<evidence type="ECO:0000313" key="1">
    <source>
        <dbReference type="EMBL" id="MFB9833339.1"/>
    </source>
</evidence>
<organism evidence="1 2">
    <name type="scientific">Actinoallomurus acaciae</name>
    <dbReference type="NCBI Taxonomy" id="502577"/>
    <lineage>
        <taxon>Bacteria</taxon>
        <taxon>Bacillati</taxon>
        <taxon>Actinomycetota</taxon>
        <taxon>Actinomycetes</taxon>
        <taxon>Streptosporangiales</taxon>
        <taxon>Thermomonosporaceae</taxon>
        <taxon>Actinoallomurus</taxon>
    </lineage>
</organism>
<name>A0ABV5YE81_9ACTN</name>
<dbReference type="RefSeq" id="WP_378200787.1">
    <property type="nucleotide sequence ID" value="NZ_JBHLZP010000085.1"/>
</dbReference>
<dbReference type="EMBL" id="JBHLZP010000085">
    <property type="protein sequence ID" value="MFB9833339.1"/>
    <property type="molecule type" value="Genomic_DNA"/>
</dbReference>
<reference evidence="1 2" key="1">
    <citation type="submission" date="2024-09" db="EMBL/GenBank/DDBJ databases">
        <authorList>
            <person name="Sun Q."/>
            <person name="Mori K."/>
        </authorList>
    </citation>
    <scope>NUCLEOTIDE SEQUENCE [LARGE SCALE GENOMIC DNA]</scope>
    <source>
        <strain evidence="1 2">TBRC 0563</strain>
    </source>
</reference>
<comment type="caution">
    <text evidence="1">The sequence shown here is derived from an EMBL/GenBank/DDBJ whole genome shotgun (WGS) entry which is preliminary data.</text>
</comment>
<sequence>MAFRSEPADGLARSRRRLAFAGGLGRFLRHTSSALFAVPRGCDPTGHLGQDLVERL</sequence>
<gene>
    <name evidence="1" type="ORF">ACFFNX_14185</name>
</gene>
<dbReference type="Proteomes" id="UP001589627">
    <property type="component" value="Unassembled WGS sequence"/>
</dbReference>
<protein>
    <submittedName>
        <fullName evidence="1">Uncharacterized protein</fullName>
    </submittedName>
</protein>